<dbReference type="CDD" id="cd14014">
    <property type="entry name" value="STKc_PknB_like"/>
    <property type="match status" value="1"/>
</dbReference>
<keyword evidence="2" id="KW-0723">Serine/threonine-protein kinase</keyword>
<evidence type="ECO:0000256" key="1">
    <source>
        <dbReference type="ARBA" id="ARBA00012513"/>
    </source>
</evidence>
<dbReference type="PROSITE" id="PS00108">
    <property type="entry name" value="PROTEIN_KINASE_ST"/>
    <property type="match status" value="1"/>
</dbReference>
<dbReference type="InterPro" id="IPR000719">
    <property type="entry name" value="Prot_kinase_dom"/>
</dbReference>
<keyword evidence="5 11" id="KW-0418">Kinase</keyword>
<accession>A0A7H0HQZ2</accession>
<evidence type="ECO:0000313" key="12">
    <source>
        <dbReference type="Proteomes" id="UP000516230"/>
    </source>
</evidence>
<protein>
    <recommendedName>
        <fullName evidence="1">non-specific serine/threonine protein kinase</fullName>
        <ecNumber evidence="1">2.7.11.1</ecNumber>
    </recommendedName>
</protein>
<feature type="coiled-coil region" evidence="8">
    <location>
        <begin position="316"/>
        <end position="343"/>
    </location>
</feature>
<dbReference type="PROSITE" id="PS50011">
    <property type="entry name" value="PROTEIN_KINASE_DOM"/>
    <property type="match status" value="1"/>
</dbReference>
<evidence type="ECO:0000256" key="5">
    <source>
        <dbReference type="ARBA" id="ARBA00022777"/>
    </source>
</evidence>
<dbReference type="InterPro" id="IPR017441">
    <property type="entry name" value="Protein_kinase_ATP_BS"/>
</dbReference>
<dbReference type="PANTHER" id="PTHR43289:SF6">
    <property type="entry name" value="SERINE_THREONINE-PROTEIN KINASE NEKL-3"/>
    <property type="match status" value="1"/>
</dbReference>
<keyword evidence="4 7" id="KW-0547">Nucleotide-binding</keyword>
<evidence type="ECO:0000313" key="11">
    <source>
        <dbReference type="EMBL" id="QNP62958.1"/>
    </source>
</evidence>
<dbReference type="InterPro" id="IPR008271">
    <property type="entry name" value="Ser/Thr_kinase_AS"/>
</dbReference>
<evidence type="ECO:0000256" key="4">
    <source>
        <dbReference type="ARBA" id="ARBA00022741"/>
    </source>
</evidence>
<dbReference type="FunFam" id="1.10.510.10:FF:000021">
    <property type="entry name" value="Serine/threonine protein kinase"/>
    <property type="match status" value="1"/>
</dbReference>
<dbReference type="EMBL" id="CP060825">
    <property type="protein sequence ID" value="QNP62958.1"/>
    <property type="molecule type" value="Genomic_DNA"/>
</dbReference>
<feature type="coiled-coil region" evidence="8">
    <location>
        <begin position="385"/>
        <end position="474"/>
    </location>
</feature>
<dbReference type="Proteomes" id="UP000516230">
    <property type="component" value="Chromosome"/>
</dbReference>
<dbReference type="Gene3D" id="3.30.200.20">
    <property type="entry name" value="Phosphorylase Kinase, domain 1"/>
    <property type="match status" value="1"/>
</dbReference>
<feature type="compositionally biased region" description="Basic and acidic residues" evidence="9">
    <location>
        <begin position="600"/>
        <end position="613"/>
    </location>
</feature>
<dbReference type="KEGG" id="sgj:IAG43_08385"/>
<dbReference type="SUPFAM" id="SSF56112">
    <property type="entry name" value="Protein kinase-like (PK-like)"/>
    <property type="match status" value="1"/>
</dbReference>
<proteinExistence type="predicted"/>
<evidence type="ECO:0000256" key="7">
    <source>
        <dbReference type="PROSITE-ProRule" id="PRU10141"/>
    </source>
</evidence>
<feature type="compositionally biased region" description="Basic and acidic residues" evidence="9">
    <location>
        <begin position="628"/>
        <end position="645"/>
    </location>
</feature>
<evidence type="ECO:0000259" key="10">
    <source>
        <dbReference type="PROSITE" id="PS50011"/>
    </source>
</evidence>
<reference evidence="11 12" key="1">
    <citation type="submission" date="2020-08" db="EMBL/GenBank/DDBJ databases">
        <title>A novel species.</title>
        <authorList>
            <person name="Gao J."/>
        </authorList>
    </citation>
    <scope>NUCLEOTIDE SEQUENCE [LARGE SCALE GENOMIC DNA]</scope>
    <source>
        <strain evidence="11 12">CRPJ-33</strain>
    </source>
</reference>
<dbReference type="SMART" id="SM00220">
    <property type="entry name" value="S_TKc"/>
    <property type="match status" value="1"/>
</dbReference>
<feature type="domain" description="Protein kinase" evidence="10">
    <location>
        <begin position="10"/>
        <end position="286"/>
    </location>
</feature>
<evidence type="ECO:0000256" key="8">
    <source>
        <dbReference type="SAM" id="Coils"/>
    </source>
</evidence>
<evidence type="ECO:0000256" key="2">
    <source>
        <dbReference type="ARBA" id="ARBA00022527"/>
    </source>
</evidence>
<dbReference type="RefSeq" id="WP_187740129.1">
    <property type="nucleotide sequence ID" value="NZ_CP060825.1"/>
</dbReference>
<name>A0A7H0HQZ2_9ACTN</name>
<keyword evidence="3" id="KW-0808">Transferase</keyword>
<sequence>MRGAVLDGRYELTERLGRGGMGQVWSARDGRMQREVAVKLVTAFPDAGEEETFLRFRREIRSAANLPGRHTVTAHDCGEAVIDDEPVLYMVMERLTGRTLAQEIRRERPHWRTAVGWASQVATALHAAHTLRIVHRDIKPENVMFAADGDVKVLDFGIAKFLGDTARAGGLTRTGVPMGTLLYMSPEQARGDTDVDHRTDLYSLGCLLYFMLTGRPPMVADNVLALVYMHAEAQIPPPQALVPAIPSGLGALVMQLLQRRPADRPGSAGAVLERLKELGASRHLGVTTTQVPAGDRAEAEVAAKLAGARDIYQAAMRDASAREAEAEAVLDEARRRADEMLTDAHREAGVLRAEAERHRTELRHRTEQEILALRTRGERETRDRRAEADALVAEVREQAAQAAAEFETALAKRREQAERDLAAQRATAEKRVAELEHRAEQLSLESERLRTEAEERARRTLQSAQRQVENVLRDGDAKAAAARAEEERAMNSLTELRGRVTRMLADSSLTPLDDLAEQRAEILGRLSSLRDALLDIAVRRAAAHGYADGSPPGAGATDDRRSPDLPAGPARPARAPGTRPPEYPGETDAMPRREARRRAERAAEAERAPERAGRAGPAETQRPARPAGHAERPPESQADRTELLRHFFGRGDGSEADRLEADRSELLRHFFGRGDGSVPPRRSAPGDGGEASRRSREPDEDPEQRQV</sequence>
<feature type="region of interest" description="Disordered" evidence="9">
    <location>
        <begin position="545"/>
        <end position="707"/>
    </location>
</feature>
<feature type="binding site" evidence="7">
    <location>
        <position position="39"/>
    </location>
    <ligand>
        <name>ATP</name>
        <dbReference type="ChEBI" id="CHEBI:30616"/>
    </ligand>
</feature>
<dbReference type="GO" id="GO:0004674">
    <property type="term" value="F:protein serine/threonine kinase activity"/>
    <property type="evidence" value="ECO:0007669"/>
    <property type="project" value="UniProtKB-KW"/>
</dbReference>
<dbReference type="PANTHER" id="PTHR43289">
    <property type="entry name" value="MITOGEN-ACTIVATED PROTEIN KINASE KINASE KINASE 20-RELATED"/>
    <property type="match status" value="1"/>
</dbReference>
<dbReference type="EC" id="2.7.11.1" evidence="1"/>
<evidence type="ECO:0000256" key="3">
    <source>
        <dbReference type="ARBA" id="ARBA00022679"/>
    </source>
</evidence>
<evidence type="ECO:0000256" key="9">
    <source>
        <dbReference type="SAM" id="MobiDB-lite"/>
    </source>
</evidence>
<dbReference type="Gene3D" id="1.10.510.10">
    <property type="entry name" value="Transferase(Phosphotransferase) domain 1"/>
    <property type="match status" value="1"/>
</dbReference>
<feature type="compositionally biased region" description="Low complexity" evidence="9">
    <location>
        <begin position="567"/>
        <end position="577"/>
    </location>
</feature>
<keyword evidence="6 7" id="KW-0067">ATP-binding</keyword>
<keyword evidence="8" id="KW-0175">Coiled coil</keyword>
<evidence type="ECO:0000256" key="6">
    <source>
        <dbReference type="ARBA" id="ARBA00022840"/>
    </source>
</evidence>
<dbReference type="AlphaFoldDB" id="A0A7H0HQZ2"/>
<gene>
    <name evidence="11" type="ORF">IAG43_08385</name>
</gene>
<dbReference type="InterPro" id="IPR011009">
    <property type="entry name" value="Kinase-like_dom_sf"/>
</dbReference>
<keyword evidence="12" id="KW-1185">Reference proteome</keyword>
<dbReference type="PROSITE" id="PS00107">
    <property type="entry name" value="PROTEIN_KINASE_ATP"/>
    <property type="match status" value="1"/>
</dbReference>
<feature type="compositionally biased region" description="Basic and acidic residues" evidence="9">
    <location>
        <begin position="652"/>
        <end position="668"/>
    </location>
</feature>
<feature type="compositionally biased region" description="Basic and acidic residues" evidence="9">
    <location>
        <begin position="690"/>
        <end position="707"/>
    </location>
</feature>
<organism evidence="11 12">
    <name type="scientific">Streptomyces genisteinicus</name>
    <dbReference type="NCBI Taxonomy" id="2768068"/>
    <lineage>
        <taxon>Bacteria</taxon>
        <taxon>Bacillati</taxon>
        <taxon>Actinomycetota</taxon>
        <taxon>Actinomycetes</taxon>
        <taxon>Kitasatosporales</taxon>
        <taxon>Streptomycetaceae</taxon>
        <taxon>Streptomyces</taxon>
    </lineage>
</organism>
<dbReference type="Pfam" id="PF00069">
    <property type="entry name" value="Pkinase"/>
    <property type="match status" value="1"/>
</dbReference>
<dbReference type="GO" id="GO:0005524">
    <property type="term" value="F:ATP binding"/>
    <property type="evidence" value="ECO:0007669"/>
    <property type="project" value="UniProtKB-UniRule"/>
</dbReference>